<keyword evidence="2" id="KW-0812">Transmembrane</keyword>
<evidence type="ECO:0000313" key="4">
    <source>
        <dbReference type="Proteomes" id="UP001187531"/>
    </source>
</evidence>
<keyword evidence="4" id="KW-1185">Reference proteome</keyword>
<protein>
    <recommendedName>
        <fullName evidence="5">DUF389 domain-containing protein</fullName>
    </recommendedName>
</protein>
<evidence type="ECO:0000313" key="3">
    <source>
        <dbReference type="EMBL" id="KAK2726200.1"/>
    </source>
</evidence>
<feature type="transmembrane region" description="Helical" evidence="2">
    <location>
        <begin position="263"/>
        <end position="286"/>
    </location>
</feature>
<feature type="region of interest" description="Disordered" evidence="1">
    <location>
        <begin position="49"/>
        <end position="83"/>
    </location>
</feature>
<keyword evidence="2" id="KW-0472">Membrane</keyword>
<feature type="compositionally biased region" description="Basic and acidic residues" evidence="1">
    <location>
        <begin position="51"/>
        <end position="62"/>
    </location>
</feature>
<gene>
    <name evidence="3" type="ORF">QYM36_000601</name>
</gene>
<feature type="compositionally biased region" description="Polar residues" evidence="1">
    <location>
        <begin position="67"/>
        <end position="78"/>
    </location>
</feature>
<feature type="transmembrane region" description="Helical" evidence="2">
    <location>
        <begin position="383"/>
        <end position="409"/>
    </location>
</feature>
<feature type="region of interest" description="Disordered" evidence="1">
    <location>
        <begin position="550"/>
        <end position="589"/>
    </location>
</feature>
<dbReference type="AlphaFoldDB" id="A0AA88ICT1"/>
<feature type="transmembrane region" description="Helical" evidence="2">
    <location>
        <begin position="204"/>
        <end position="222"/>
    </location>
</feature>
<dbReference type="InterPro" id="IPR005240">
    <property type="entry name" value="DUF389"/>
</dbReference>
<keyword evidence="2" id="KW-1133">Transmembrane helix</keyword>
<dbReference type="PANTHER" id="PTHR20992:SF9">
    <property type="entry name" value="AT15442P-RELATED"/>
    <property type="match status" value="1"/>
</dbReference>
<feature type="transmembrane region" description="Helical" evidence="2">
    <location>
        <begin position="306"/>
        <end position="326"/>
    </location>
</feature>
<organism evidence="3 4">
    <name type="scientific">Artemia franciscana</name>
    <name type="common">Brine shrimp</name>
    <name type="synonym">Artemia sanfranciscana</name>
    <dbReference type="NCBI Taxonomy" id="6661"/>
    <lineage>
        <taxon>Eukaryota</taxon>
        <taxon>Metazoa</taxon>
        <taxon>Ecdysozoa</taxon>
        <taxon>Arthropoda</taxon>
        <taxon>Crustacea</taxon>
        <taxon>Branchiopoda</taxon>
        <taxon>Anostraca</taxon>
        <taxon>Artemiidae</taxon>
        <taxon>Artemia</taxon>
    </lineage>
</organism>
<dbReference type="EMBL" id="JAVRJZ010000002">
    <property type="protein sequence ID" value="KAK2726200.1"/>
    <property type="molecule type" value="Genomic_DNA"/>
</dbReference>
<reference evidence="3" key="1">
    <citation type="submission" date="2023-07" db="EMBL/GenBank/DDBJ databases">
        <title>Chromosome-level genome assembly of Artemia franciscana.</title>
        <authorList>
            <person name="Jo E."/>
        </authorList>
    </citation>
    <scope>NUCLEOTIDE SEQUENCE</scope>
    <source>
        <tissue evidence="3">Whole body</tissue>
    </source>
</reference>
<dbReference type="Pfam" id="PF04087">
    <property type="entry name" value="DUF389"/>
    <property type="match status" value="1"/>
</dbReference>
<dbReference type="PANTHER" id="PTHR20992">
    <property type="entry name" value="AT15442P-RELATED"/>
    <property type="match status" value="1"/>
</dbReference>
<feature type="transmembrane region" description="Helical" evidence="2">
    <location>
        <begin position="228"/>
        <end position="251"/>
    </location>
</feature>
<evidence type="ECO:0008006" key="5">
    <source>
        <dbReference type="Google" id="ProtNLM"/>
    </source>
</evidence>
<feature type="transmembrane region" description="Helical" evidence="2">
    <location>
        <begin position="333"/>
        <end position="358"/>
    </location>
</feature>
<evidence type="ECO:0000256" key="1">
    <source>
        <dbReference type="SAM" id="MobiDB-lite"/>
    </source>
</evidence>
<comment type="caution">
    <text evidence="3">The sequence shown here is derived from an EMBL/GenBank/DDBJ whole genome shotgun (WGS) entry which is preliminary data.</text>
</comment>
<evidence type="ECO:0000256" key="2">
    <source>
        <dbReference type="SAM" id="Phobius"/>
    </source>
</evidence>
<dbReference type="Proteomes" id="UP001187531">
    <property type="component" value="Unassembled WGS sequence"/>
</dbReference>
<accession>A0AA88ICT1</accession>
<proteinExistence type="predicted"/>
<name>A0AA88ICT1_ARTSF</name>
<sequence length="589" mass="65514">MRTVVLEIVSLEGRLELFTYNYDSVSRMNSWVQVIAQVPTRAEQVLLADTQKSEEKKEEPKCESIVQDRNSVQNGNVSRDSEKSAEHVSFVQVIERFVLDYGLEHKWKGKDGEYLTVEFFCPSSLMDEAVDTFSHAGIGTKYNSSYRITSCLCYKSTQMNMSLNVLDKKSKEDCEDSDFLKTMKSRFAVQQVVENSRVAGIINFDYSVFLLCAGLLAATGLVENSSIILVASMLVSPLMGPILAGTFGLSIRDSRLYKLGFKNEIISLLSCLGIGFFYGLIYSNIYSWHNGVFITEEMKSRGQLRSLGIGLLVAIPSGVGVALSVLGNNVGSLVGVAISAALLPPVVNAGMLFSLSLVKTITGDLSLPASYEPLYSSSLNIEAAFLGSLSMSLTLLNIFCIIVMGLLVLKVKQVVPKASTTLLTKFWTEDLASVRDYNARGKRLDDIEHDSYKTFGLTKLFEEINEDPFCKTISAAAYRNPHGKLSPTIDFNRYTANSFFRNVPVSHQLNAMFQIKENYHRQDEVETENEVMIQRPLAPPPAGATRKFLRRKNIVEDKQNKSSSDPQKPRNIQRFEITKILTEGGNSKP</sequence>